<comment type="caution">
    <text evidence="1">The sequence shown here is derived from an EMBL/GenBank/DDBJ whole genome shotgun (WGS) entry which is preliminary data.</text>
</comment>
<proteinExistence type="predicted"/>
<dbReference type="EMBL" id="REGN01004568">
    <property type="protein sequence ID" value="RNA16969.1"/>
    <property type="molecule type" value="Genomic_DNA"/>
</dbReference>
<protein>
    <submittedName>
        <fullName evidence="1">Uncharacterized protein</fullName>
    </submittedName>
</protein>
<dbReference type="AlphaFoldDB" id="A0A3M7R0G4"/>
<organism evidence="1 2">
    <name type="scientific">Brachionus plicatilis</name>
    <name type="common">Marine rotifer</name>
    <name type="synonym">Brachionus muelleri</name>
    <dbReference type="NCBI Taxonomy" id="10195"/>
    <lineage>
        <taxon>Eukaryota</taxon>
        <taxon>Metazoa</taxon>
        <taxon>Spiralia</taxon>
        <taxon>Gnathifera</taxon>
        <taxon>Rotifera</taxon>
        <taxon>Eurotatoria</taxon>
        <taxon>Monogononta</taxon>
        <taxon>Pseudotrocha</taxon>
        <taxon>Ploima</taxon>
        <taxon>Brachionidae</taxon>
        <taxon>Brachionus</taxon>
    </lineage>
</organism>
<name>A0A3M7R0G4_BRAPC</name>
<gene>
    <name evidence="1" type="ORF">BpHYR1_032995</name>
</gene>
<sequence>MRSITISANFKKRLIIFKKGIAMIIKESLKLRHLESKNKPFRKQLLDMTCQEINNIISVYMKGYKKNNHLDF</sequence>
<accession>A0A3M7R0G4</accession>
<keyword evidence="2" id="KW-1185">Reference proteome</keyword>
<dbReference type="Proteomes" id="UP000276133">
    <property type="component" value="Unassembled WGS sequence"/>
</dbReference>
<evidence type="ECO:0000313" key="1">
    <source>
        <dbReference type="EMBL" id="RNA16969.1"/>
    </source>
</evidence>
<evidence type="ECO:0000313" key="2">
    <source>
        <dbReference type="Proteomes" id="UP000276133"/>
    </source>
</evidence>
<reference evidence="1 2" key="1">
    <citation type="journal article" date="2018" name="Sci. Rep.">
        <title>Genomic signatures of local adaptation to the degree of environmental predictability in rotifers.</title>
        <authorList>
            <person name="Franch-Gras L."/>
            <person name="Hahn C."/>
            <person name="Garcia-Roger E.M."/>
            <person name="Carmona M.J."/>
            <person name="Serra M."/>
            <person name="Gomez A."/>
        </authorList>
    </citation>
    <scope>NUCLEOTIDE SEQUENCE [LARGE SCALE GENOMIC DNA]</scope>
    <source>
        <strain evidence="1">HYR1</strain>
    </source>
</reference>